<proteinExistence type="predicted"/>
<accession>A0ABX0SV79</accession>
<sequence length="232" mass="22963">MTISPPVARVLAGAGLAGWLVWSMVVESAMPSWFDPGDSCPGARSVERSYFPPSATCVTADGPVEYLAGSTTLLLTVAAVVLAVLTVTGLAVLGFGLLRPAPVSAPGARQPVRHVLGAAALGAAGCAIARVVLLVAVFAGGPPGVITAAVVLVLTAIGAAAALDRACGPGGDPRRRATVLVLTGTAVVAGVVVTAWGDYGADRTGLGPAWTLPLGGVVFAAVAGLQWRPARG</sequence>
<evidence type="ECO:0000313" key="2">
    <source>
        <dbReference type="EMBL" id="NIH79837.1"/>
    </source>
</evidence>
<dbReference type="EMBL" id="JAANOU010000001">
    <property type="protein sequence ID" value="NIH79837.1"/>
    <property type="molecule type" value="Genomic_DNA"/>
</dbReference>
<comment type="caution">
    <text evidence="2">The sequence shown here is derived from an EMBL/GenBank/DDBJ whole genome shotgun (WGS) entry which is preliminary data.</text>
</comment>
<keyword evidence="1" id="KW-0812">Transmembrane</keyword>
<keyword evidence="3" id="KW-1185">Reference proteome</keyword>
<feature type="transmembrane region" description="Helical" evidence="1">
    <location>
        <begin position="118"/>
        <end position="139"/>
    </location>
</feature>
<feature type="transmembrane region" description="Helical" evidence="1">
    <location>
        <begin position="7"/>
        <end position="25"/>
    </location>
</feature>
<feature type="transmembrane region" description="Helical" evidence="1">
    <location>
        <begin position="209"/>
        <end position="227"/>
    </location>
</feature>
<name>A0ABX0SV79_9PSEU</name>
<evidence type="ECO:0000313" key="3">
    <source>
        <dbReference type="Proteomes" id="UP000754495"/>
    </source>
</evidence>
<keyword evidence="1" id="KW-1133">Transmembrane helix</keyword>
<feature type="transmembrane region" description="Helical" evidence="1">
    <location>
        <begin position="73"/>
        <end position="98"/>
    </location>
</feature>
<evidence type="ECO:0008006" key="4">
    <source>
        <dbReference type="Google" id="ProtNLM"/>
    </source>
</evidence>
<reference evidence="2 3" key="1">
    <citation type="submission" date="2020-03" db="EMBL/GenBank/DDBJ databases">
        <title>Sequencing the genomes of 1000 actinobacteria strains.</title>
        <authorList>
            <person name="Klenk H.-P."/>
        </authorList>
    </citation>
    <scope>NUCLEOTIDE SEQUENCE [LARGE SCALE GENOMIC DNA]</scope>
    <source>
        <strain evidence="2 3">DSM 45668</strain>
    </source>
</reference>
<dbReference type="RefSeq" id="WP_167113287.1">
    <property type="nucleotide sequence ID" value="NZ_JAANOU010000001.1"/>
</dbReference>
<feature type="transmembrane region" description="Helical" evidence="1">
    <location>
        <begin position="179"/>
        <end position="197"/>
    </location>
</feature>
<dbReference type="Proteomes" id="UP000754495">
    <property type="component" value="Unassembled WGS sequence"/>
</dbReference>
<protein>
    <recommendedName>
        <fullName evidence="4">DUF998 domain-containing protein</fullName>
    </recommendedName>
</protein>
<feature type="transmembrane region" description="Helical" evidence="1">
    <location>
        <begin position="145"/>
        <end position="167"/>
    </location>
</feature>
<gene>
    <name evidence="2" type="ORF">FHX46_002367</name>
</gene>
<organism evidence="2 3">
    <name type="scientific">Amycolatopsis viridis</name>
    <dbReference type="NCBI Taxonomy" id="185678"/>
    <lineage>
        <taxon>Bacteria</taxon>
        <taxon>Bacillati</taxon>
        <taxon>Actinomycetota</taxon>
        <taxon>Actinomycetes</taxon>
        <taxon>Pseudonocardiales</taxon>
        <taxon>Pseudonocardiaceae</taxon>
        <taxon>Amycolatopsis</taxon>
    </lineage>
</organism>
<evidence type="ECO:0000256" key="1">
    <source>
        <dbReference type="SAM" id="Phobius"/>
    </source>
</evidence>
<keyword evidence="1" id="KW-0472">Membrane</keyword>